<dbReference type="RefSeq" id="WP_091227048.1">
    <property type="nucleotide sequence ID" value="NZ_FNBG01000003.1"/>
</dbReference>
<evidence type="ECO:0000313" key="7">
    <source>
        <dbReference type="EMBL" id="SDE88392.1"/>
    </source>
</evidence>
<feature type="transmembrane region" description="Helical" evidence="6">
    <location>
        <begin position="195"/>
        <end position="213"/>
    </location>
</feature>
<keyword evidence="5 6" id="KW-0472">Membrane</keyword>
<evidence type="ECO:0000256" key="3">
    <source>
        <dbReference type="ARBA" id="ARBA00022692"/>
    </source>
</evidence>
<dbReference type="Pfam" id="PF01810">
    <property type="entry name" value="LysE"/>
    <property type="match status" value="1"/>
</dbReference>
<keyword evidence="8" id="KW-1185">Reference proteome</keyword>
<dbReference type="AlphaFoldDB" id="A0A1G7GJR4"/>
<dbReference type="PANTHER" id="PTHR30086:SF20">
    <property type="entry name" value="ARGININE EXPORTER PROTEIN ARGO-RELATED"/>
    <property type="match status" value="1"/>
</dbReference>
<accession>A0A1G7GJR4</accession>
<dbReference type="PANTHER" id="PTHR30086">
    <property type="entry name" value="ARGININE EXPORTER PROTEIN ARGO"/>
    <property type="match status" value="1"/>
</dbReference>
<dbReference type="OrthoDB" id="7874789at2"/>
<evidence type="ECO:0000256" key="5">
    <source>
        <dbReference type="ARBA" id="ARBA00023136"/>
    </source>
</evidence>
<dbReference type="GO" id="GO:0005886">
    <property type="term" value="C:plasma membrane"/>
    <property type="evidence" value="ECO:0007669"/>
    <property type="project" value="UniProtKB-SubCell"/>
</dbReference>
<dbReference type="Proteomes" id="UP000198972">
    <property type="component" value="Unassembled WGS sequence"/>
</dbReference>
<dbReference type="GO" id="GO:0015171">
    <property type="term" value="F:amino acid transmembrane transporter activity"/>
    <property type="evidence" value="ECO:0007669"/>
    <property type="project" value="TreeGrafter"/>
</dbReference>
<evidence type="ECO:0000256" key="6">
    <source>
        <dbReference type="SAM" id="Phobius"/>
    </source>
</evidence>
<keyword evidence="3 6" id="KW-0812">Transmembrane</keyword>
<feature type="transmembrane region" description="Helical" evidence="6">
    <location>
        <begin position="40"/>
        <end position="61"/>
    </location>
</feature>
<feature type="transmembrane region" description="Helical" evidence="6">
    <location>
        <begin position="161"/>
        <end position="183"/>
    </location>
</feature>
<reference evidence="7 8" key="1">
    <citation type="submission" date="2016-10" db="EMBL/GenBank/DDBJ databases">
        <authorList>
            <person name="de Groot N.N."/>
        </authorList>
    </citation>
    <scope>NUCLEOTIDE SEQUENCE [LARGE SCALE GENOMIC DNA]</scope>
    <source>
        <strain evidence="7 8">DSM 28129</strain>
    </source>
</reference>
<feature type="transmembrane region" description="Helical" evidence="6">
    <location>
        <begin position="6"/>
        <end position="28"/>
    </location>
</feature>
<sequence length="218" mass="23710">MNSVYLIRNIIIGMSIAAPVGPISLICFRSALSGGIRSGVSSGLGVALADAFYASIAAIGLSSLSSLFMLYEIHLRILGGLFIAYLGFTTLFKTLRFHRANAEVEIKQRHSDEPEQRCWKAFISTFLLTLTNPMTIMSFAALLGGSGVIANNHGVQQSLQFITGIFLGSALWWMLLSIGVAYFRKYLLSPIAIRFVNVSSSVLLIVIGAYYLVSAFLK</sequence>
<evidence type="ECO:0000256" key="4">
    <source>
        <dbReference type="ARBA" id="ARBA00022989"/>
    </source>
</evidence>
<name>A0A1G7GJR4_9BACL</name>
<evidence type="ECO:0000256" key="2">
    <source>
        <dbReference type="ARBA" id="ARBA00022475"/>
    </source>
</evidence>
<evidence type="ECO:0000313" key="8">
    <source>
        <dbReference type="Proteomes" id="UP000198972"/>
    </source>
</evidence>
<feature type="transmembrane region" description="Helical" evidence="6">
    <location>
        <begin position="73"/>
        <end position="92"/>
    </location>
</feature>
<gene>
    <name evidence="7" type="ORF">SAMN04488542_10387</name>
</gene>
<keyword evidence="4 6" id="KW-1133">Transmembrane helix</keyword>
<organism evidence="7 8">
    <name type="scientific">Fontibacillus panacisegetis</name>
    <dbReference type="NCBI Taxonomy" id="670482"/>
    <lineage>
        <taxon>Bacteria</taxon>
        <taxon>Bacillati</taxon>
        <taxon>Bacillota</taxon>
        <taxon>Bacilli</taxon>
        <taxon>Bacillales</taxon>
        <taxon>Paenibacillaceae</taxon>
        <taxon>Fontibacillus</taxon>
    </lineage>
</organism>
<proteinExistence type="predicted"/>
<evidence type="ECO:0000256" key="1">
    <source>
        <dbReference type="ARBA" id="ARBA00004651"/>
    </source>
</evidence>
<keyword evidence="2" id="KW-1003">Cell membrane</keyword>
<feature type="transmembrane region" description="Helical" evidence="6">
    <location>
        <begin position="126"/>
        <end position="149"/>
    </location>
</feature>
<comment type="subcellular location">
    <subcellularLocation>
        <location evidence="1">Cell membrane</location>
        <topology evidence="1">Multi-pass membrane protein</topology>
    </subcellularLocation>
</comment>
<dbReference type="EMBL" id="FNBG01000003">
    <property type="protein sequence ID" value="SDE88392.1"/>
    <property type="molecule type" value="Genomic_DNA"/>
</dbReference>
<dbReference type="InterPro" id="IPR001123">
    <property type="entry name" value="LeuE-type"/>
</dbReference>
<protein>
    <submittedName>
        <fullName evidence="7">Threonine/homoserine/homoserine lactone efflux protein</fullName>
    </submittedName>
</protein>